<feature type="region of interest" description="Disordered" evidence="1">
    <location>
        <begin position="119"/>
        <end position="138"/>
    </location>
</feature>
<feature type="region of interest" description="Disordered" evidence="1">
    <location>
        <begin position="212"/>
        <end position="243"/>
    </location>
</feature>
<feature type="domain" description="Consortin C-terminal" evidence="2">
    <location>
        <begin position="200"/>
        <end position="302"/>
    </location>
</feature>
<evidence type="ECO:0000259" key="2">
    <source>
        <dbReference type="Pfam" id="PF15281"/>
    </source>
</evidence>
<dbReference type="InterPro" id="IPR042318">
    <property type="entry name" value="Consortin"/>
</dbReference>
<reference evidence="3" key="1">
    <citation type="submission" date="2021-01" db="EMBL/GenBank/DDBJ databases">
        <title>A chromosome-scale assembly of European eel, Anguilla anguilla.</title>
        <authorList>
            <person name="Henkel C."/>
            <person name="Jong-Raadsen S.A."/>
            <person name="Dufour S."/>
            <person name="Weltzien F.-A."/>
            <person name="Palstra A.P."/>
            <person name="Pelster B."/>
            <person name="Spaink H.P."/>
            <person name="Van Den Thillart G.E."/>
            <person name="Jansen H."/>
            <person name="Zahm M."/>
            <person name="Klopp C."/>
            <person name="Cedric C."/>
            <person name="Louis A."/>
            <person name="Berthelot C."/>
            <person name="Parey E."/>
            <person name="Roest Crollius H."/>
            <person name="Montfort J."/>
            <person name="Robinson-Rechavi M."/>
            <person name="Bucao C."/>
            <person name="Bouchez O."/>
            <person name="Gislard M."/>
            <person name="Lluch J."/>
            <person name="Milhes M."/>
            <person name="Lampietro C."/>
            <person name="Lopez Roques C."/>
            <person name="Donnadieu C."/>
            <person name="Braasch I."/>
            <person name="Desvignes T."/>
            <person name="Postlethwait J."/>
            <person name="Bobe J."/>
            <person name="Guiguen Y."/>
            <person name="Dirks R."/>
        </authorList>
    </citation>
    <scope>NUCLEOTIDE SEQUENCE</scope>
    <source>
        <strain evidence="3">Tag_6206</strain>
        <tissue evidence="3">Liver</tissue>
    </source>
</reference>
<dbReference type="Pfam" id="PF15281">
    <property type="entry name" value="Consortin_C"/>
    <property type="match status" value="1"/>
</dbReference>
<name>A0A9D3S6G0_ANGAN</name>
<feature type="compositionally biased region" description="Acidic residues" evidence="1">
    <location>
        <begin position="149"/>
        <end position="171"/>
    </location>
</feature>
<dbReference type="GO" id="GO:0005886">
    <property type="term" value="C:plasma membrane"/>
    <property type="evidence" value="ECO:0007669"/>
    <property type="project" value="TreeGrafter"/>
</dbReference>
<dbReference type="PANTHER" id="PTHR28581">
    <property type="entry name" value="CONSORTIN"/>
    <property type="match status" value="1"/>
</dbReference>
<accession>A0A9D3S6G0</accession>
<evidence type="ECO:0000256" key="1">
    <source>
        <dbReference type="SAM" id="MobiDB-lite"/>
    </source>
</evidence>
<feature type="region of interest" description="Disordered" evidence="1">
    <location>
        <begin position="146"/>
        <end position="171"/>
    </location>
</feature>
<dbReference type="PANTHER" id="PTHR28581:SF1">
    <property type="entry name" value="CONSORTIN"/>
    <property type="match status" value="1"/>
</dbReference>
<dbReference type="InterPro" id="IPR028129">
    <property type="entry name" value="Consortin_C"/>
</dbReference>
<dbReference type="Proteomes" id="UP001044222">
    <property type="component" value="Unassembled WGS sequence"/>
</dbReference>
<sequence>MEEQQATEELRPAQGAEGQSEDASTPDHQRAPLCNSDSSPPLVDTPTSPVPGSVDCGGEGGDGDAKKVPGGEEQLTDSLSLARPGPAVPLLETPSLGVEPEMEEGCGSQAGAEWVGVEPVTTGTGDRQGDSPTGVDSDLLRAQELELREGEDEEVEKEDVPEDDFEAEEDEFGDETLAVSGMGAASLDELAKRIKVEQTAPTPGLVSILKRRSSLEGSPPQPPDPPKQVPKRKVRFSEPEDMADPDDVGLDSCLLLLLLCMVTMVISVGGTALYCTLADAQSSVCSDFSRNVDFYLGQVQRAWTRSATGSPRLVAGRRGWEVGGREGGPSSSRLCPVVLLNLSSSLSPGPVRFSFGLQKQSLQCV</sequence>
<keyword evidence="4" id="KW-1185">Reference proteome</keyword>
<proteinExistence type="predicted"/>
<feature type="compositionally biased region" description="Pro residues" evidence="1">
    <location>
        <begin position="219"/>
        <end position="228"/>
    </location>
</feature>
<feature type="region of interest" description="Disordered" evidence="1">
    <location>
        <begin position="1"/>
        <end position="93"/>
    </location>
</feature>
<evidence type="ECO:0000313" key="3">
    <source>
        <dbReference type="EMBL" id="KAG5857369.1"/>
    </source>
</evidence>
<dbReference type="GO" id="GO:0005802">
    <property type="term" value="C:trans-Golgi network"/>
    <property type="evidence" value="ECO:0007669"/>
    <property type="project" value="InterPro"/>
</dbReference>
<evidence type="ECO:0000313" key="4">
    <source>
        <dbReference type="Proteomes" id="UP001044222"/>
    </source>
</evidence>
<comment type="caution">
    <text evidence="3">The sequence shown here is derived from an EMBL/GenBank/DDBJ whole genome shotgun (WGS) entry which is preliminary data.</text>
</comment>
<dbReference type="GO" id="GO:0042998">
    <property type="term" value="P:positive regulation of Golgi to plasma membrane protein transport"/>
    <property type="evidence" value="ECO:0007669"/>
    <property type="project" value="InterPro"/>
</dbReference>
<dbReference type="GO" id="GO:0030133">
    <property type="term" value="C:transport vesicle"/>
    <property type="evidence" value="ECO:0007669"/>
    <property type="project" value="TreeGrafter"/>
</dbReference>
<gene>
    <name evidence="3" type="ORF">ANANG_G00018740</name>
</gene>
<dbReference type="AlphaFoldDB" id="A0A9D3S6G0"/>
<organism evidence="3 4">
    <name type="scientific">Anguilla anguilla</name>
    <name type="common">European freshwater eel</name>
    <name type="synonym">Muraena anguilla</name>
    <dbReference type="NCBI Taxonomy" id="7936"/>
    <lineage>
        <taxon>Eukaryota</taxon>
        <taxon>Metazoa</taxon>
        <taxon>Chordata</taxon>
        <taxon>Craniata</taxon>
        <taxon>Vertebrata</taxon>
        <taxon>Euteleostomi</taxon>
        <taxon>Actinopterygii</taxon>
        <taxon>Neopterygii</taxon>
        <taxon>Teleostei</taxon>
        <taxon>Anguilliformes</taxon>
        <taxon>Anguillidae</taxon>
        <taxon>Anguilla</taxon>
    </lineage>
</organism>
<dbReference type="EMBL" id="JAFIRN010000001">
    <property type="protein sequence ID" value="KAG5857369.1"/>
    <property type="molecule type" value="Genomic_DNA"/>
</dbReference>
<dbReference type="GO" id="GO:0071253">
    <property type="term" value="F:connexin binding"/>
    <property type="evidence" value="ECO:0007669"/>
    <property type="project" value="InterPro"/>
</dbReference>
<protein>
    <recommendedName>
        <fullName evidence="2">Consortin C-terminal domain-containing protein</fullName>
    </recommendedName>
</protein>